<dbReference type="InterPro" id="IPR023214">
    <property type="entry name" value="HAD_sf"/>
</dbReference>
<dbReference type="Pfam" id="PF06941">
    <property type="entry name" value="NT5C"/>
    <property type="match status" value="1"/>
</dbReference>
<accession>A0ABR7DZL0</accession>
<evidence type="ECO:0000256" key="1">
    <source>
        <dbReference type="ARBA" id="ARBA00009589"/>
    </source>
</evidence>
<proteinExistence type="inferred from homology"/>
<dbReference type="SFLD" id="SFLDS00003">
    <property type="entry name" value="Haloacid_Dehalogenase"/>
    <property type="match status" value="1"/>
</dbReference>
<keyword evidence="3" id="KW-1185">Reference proteome</keyword>
<protein>
    <submittedName>
        <fullName evidence="2">5'(3')-deoxyribonucleotidase</fullName>
    </submittedName>
</protein>
<dbReference type="RefSeq" id="WP_186958617.1">
    <property type="nucleotide sequence ID" value="NZ_JACOOI010000004.1"/>
</dbReference>
<dbReference type="InterPro" id="IPR036412">
    <property type="entry name" value="HAD-like_sf"/>
</dbReference>
<name>A0ABR7DZL0_9BACT</name>
<dbReference type="SFLD" id="SFLDG01126">
    <property type="entry name" value="C1.2:_Nucleotidase_Like"/>
    <property type="match status" value="1"/>
</dbReference>
<dbReference type="Gene3D" id="3.40.50.1000">
    <property type="entry name" value="HAD superfamily/HAD-like"/>
    <property type="match status" value="1"/>
</dbReference>
<dbReference type="SUPFAM" id="SSF56784">
    <property type="entry name" value="HAD-like"/>
    <property type="match status" value="1"/>
</dbReference>
<reference evidence="2 3" key="1">
    <citation type="submission" date="2020-08" db="EMBL/GenBank/DDBJ databases">
        <title>Genome public.</title>
        <authorList>
            <person name="Liu C."/>
            <person name="Sun Q."/>
        </authorList>
    </citation>
    <scope>NUCLEOTIDE SEQUENCE [LARGE SCALE GENOMIC DNA]</scope>
    <source>
        <strain evidence="2 3">BX2</strain>
    </source>
</reference>
<dbReference type="PANTHER" id="PTHR16504:SF4">
    <property type="entry name" value="5'(3')-DEOXYRIBONUCLEOTIDASE"/>
    <property type="match status" value="1"/>
</dbReference>
<dbReference type="Gene3D" id="1.10.40.40">
    <property type="entry name" value="Deoxyribonucleotidase, domain 2"/>
    <property type="match status" value="1"/>
</dbReference>
<dbReference type="PANTHER" id="PTHR16504">
    <property type="entry name" value="5'(3')-DEOXYRIBONUCLEOTIDASE"/>
    <property type="match status" value="1"/>
</dbReference>
<dbReference type="SFLD" id="SFLDG01146">
    <property type="entry name" value="C1.2.2"/>
    <property type="match status" value="1"/>
</dbReference>
<comment type="caution">
    <text evidence="2">The sequence shown here is derived from an EMBL/GenBank/DDBJ whole genome shotgun (WGS) entry which is preliminary data.</text>
</comment>
<dbReference type="InterPro" id="IPR010708">
    <property type="entry name" value="5'(3')-deoxyribonucleotidase"/>
</dbReference>
<gene>
    <name evidence="2" type="ORF">H8S77_05605</name>
</gene>
<sequence>MKAQMLVDMDGVLADVYSQFINFEYRDSGIRLNREEMYGKTEEEAFPSFDRHVRSSGFFRTAPLMADSIEGLKYLNDKYNVLIVSSATEFPGSLIEKQEWLNEHFPFITWQQMIFCGRKDSIKGDIMIDDHPKNLSFFSGEKVLFTQPHNIRITNPAYRRVAGWKEIMEIY</sequence>
<evidence type="ECO:0000313" key="2">
    <source>
        <dbReference type="EMBL" id="MBC5642358.1"/>
    </source>
</evidence>
<evidence type="ECO:0000313" key="3">
    <source>
        <dbReference type="Proteomes" id="UP000644010"/>
    </source>
</evidence>
<dbReference type="Proteomes" id="UP000644010">
    <property type="component" value="Unassembled WGS sequence"/>
</dbReference>
<comment type="similarity">
    <text evidence="1">Belongs to the 5'(3')-deoxyribonucleotidase family.</text>
</comment>
<dbReference type="EMBL" id="JACOOI010000004">
    <property type="protein sequence ID" value="MBC5642358.1"/>
    <property type="molecule type" value="Genomic_DNA"/>
</dbReference>
<organism evidence="2 3">
    <name type="scientific">Parabacteroides segnis</name>
    <dbReference type="NCBI Taxonomy" id="2763058"/>
    <lineage>
        <taxon>Bacteria</taxon>
        <taxon>Pseudomonadati</taxon>
        <taxon>Bacteroidota</taxon>
        <taxon>Bacteroidia</taxon>
        <taxon>Bacteroidales</taxon>
        <taxon>Tannerellaceae</taxon>
        <taxon>Parabacteroides</taxon>
    </lineage>
</organism>